<evidence type="ECO:0000313" key="2">
    <source>
        <dbReference type="EMBL" id="KAL3766218.1"/>
    </source>
</evidence>
<name>A0ABD3MQL8_9STRA</name>
<feature type="region of interest" description="Disordered" evidence="1">
    <location>
        <begin position="207"/>
        <end position="247"/>
    </location>
</feature>
<accession>A0ABD3MQL8</accession>
<evidence type="ECO:0000313" key="3">
    <source>
        <dbReference type="Proteomes" id="UP001530315"/>
    </source>
</evidence>
<proteinExistence type="predicted"/>
<organism evidence="2 3">
    <name type="scientific">Stephanodiscus triporus</name>
    <dbReference type="NCBI Taxonomy" id="2934178"/>
    <lineage>
        <taxon>Eukaryota</taxon>
        <taxon>Sar</taxon>
        <taxon>Stramenopiles</taxon>
        <taxon>Ochrophyta</taxon>
        <taxon>Bacillariophyta</taxon>
        <taxon>Coscinodiscophyceae</taxon>
        <taxon>Thalassiosirophycidae</taxon>
        <taxon>Stephanodiscales</taxon>
        <taxon>Stephanodiscaceae</taxon>
        <taxon>Stephanodiscus</taxon>
    </lineage>
</organism>
<feature type="region of interest" description="Disordered" evidence="1">
    <location>
        <begin position="74"/>
        <end position="100"/>
    </location>
</feature>
<dbReference type="Proteomes" id="UP001530315">
    <property type="component" value="Unassembled WGS sequence"/>
</dbReference>
<feature type="compositionally biased region" description="Basic and acidic residues" evidence="1">
    <location>
        <begin position="74"/>
        <end position="98"/>
    </location>
</feature>
<sequence length="659" mass="72430">MDRAAFLRSLNFLRPLPPGVWDSSVASVDGKDDDEGAYSGSTIAPPTPSRDDNALLVLEGLPCVVSIEPTARYDNRFDDDGGNDRRDDASRKRVRGDDYSPDVVASGPAFFKRLPVVTDADGGETDWNYQVNSDPSLCTFEAAIVKKFSSGSALEEVRGGVLSTRDRYRQADEHDTTEVDSRSLLFRFGNRFVFHVDDSAILEIKYDPGSDGGSSGDDNPDTVGDQMTNDSPPPKRHRSDDDGSPRAGNLCVIAKQLPPSLTISFGSCTFRVFSFDCGIIETAAAAETTRPSSRVWGTLAKPAETVEDRLVNARNFLIQQFEIDNRERKHRRDAAVSSWRMAPPGSGLAFHYWPESFQGSFHSNTQTYKSSCFVEEDWSCCLGGKLGTTESASDASSPQKSSSPSKSGSSSTNFEHGQKEQAQLMNGSETGNSGKHQNDEERGVCHQTSYLLHGSKNNDDDGYGGELSKIQSSSPRMPGNNDREDDTNNKECNTENGRRNNHSDLNDYNKNKAEEEEIDMENEGANKQLWKDKICNKYYLFRSSAVQMELANPAAVSSPHPGNISAVAHNITSCAESLSSSYLSIEEFKERSRQFEDDIGHATSEMEMVLEKMFPARGRKSSAAPIGQSTDLVRKIAELMSSRKEAVAAKLALLMIPKR</sequence>
<dbReference type="AlphaFoldDB" id="A0ABD3MQL8"/>
<keyword evidence="3" id="KW-1185">Reference proteome</keyword>
<dbReference type="EMBL" id="JALLAZ020001733">
    <property type="protein sequence ID" value="KAL3766218.1"/>
    <property type="molecule type" value="Genomic_DNA"/>
</dbReference>
<feature type="region of interest" description="Disordered" evidence="1">
    <location>
        <begin position="451"/>
        <end position="508"/>
    </location>
</feature>
<protein>
    <submittedName>
        <fullName evidence="2">Uncharacterized protein</fullName>
    </submittedName>
</protein>
<feature type="compositionally biased region" description="Basic and acidic residues" evidence="1">
    <location>
        <begin position="486"/>
        <end position="508"/>
    </location>
</feature>
<feature type="region of interest" description="Disordered" evidence="1">
    <location>
        <begin position="24"/>
        <end position="50"/>
    </location>
</feature>
<reference evidence="2 3" key="1">
    <citation type="submission" date="2024-10" db="EMBL/GenBank/DDBJ databases">
        <title>Updated reference genomes for cyclostephanoid diatoms.</title>
        <authorList>
            <person name="Roberts W.R."/>
            <person name="Alverson A.J."/>
        </authorList>
    </citation>
    <scope>NUCLEOTIDE SEQUENCE [LARGE SCALE GENOMIC DNA]</scope>
    <source>
        <strain evidence="2 3">AJA276-08</strain>
    </source>
</reference>
<evidence type="ECO:0000256" key="1">
    <source>
        <dbReference type="SAM" id="MobiDB-lite"/>
    </source>
</evidence>
<comment type="caution">
    <text evidence="2">The sequence shown here is derived from an EMBL/GenBank/DDBJ whole genome shotgun (WGS) entry which is preliminary data.</text>
</comment>
<feature type="region of interest" description="Disordered" evidence="1">
    <location>
        <begin position="389"/>
        <end position="418"/>
    </location>
</feature>
<feature type="compositionally biased region" description="Low complexity" evidence="1">
    <location>
        <begin position="391"/>
        <end position="411"/>
    </location>
</feature>
<gene>
    <name evidence="2" type="ORF">ACHAW5_002564</name>
</gene>